<feature type="active site" description="Proton acceptor" evidence="10 12">
    <location>
        <position position="46"/>
    </location>
</feature>
<dbReference type="GO" id="GO:0046872">
    <property type="term" value="F:metal ion binding"/>
    <property type="evidence" value="ECO:0007669"/>
    <property type="project" value="UniProtKB-UniRule"/>
</dbReference>
<comment type="similarity">
    <text evidence="6 10 11">Belongs to the ribulose-phosphate 3-epimerase family.</text>
</comment>
<dbReference type="GO" id="GO:0004750">
    <property type="term" value="F:D-ribulose-phosphate 3-epimerase activity"/>
    <property type="evidence" value="ECO:0007669"/>
    <property type="project" value="UniProtKB-UniRule"/>
</dbReference>
<dbReference type="PIRSF" id="PIRSF001461">
    <property type="entry name" value="RPE"/>
    <property type="match status" value="1"/>
</dbReference>
<dbReference type="PROSITE" id="PS01085">
    <property type="entry name" value="RIBUL_P_3_EPIMER_1"/>
    <property type="match status" value="1"/>
</dbReference>
<evidence type="ECO:0000256" key="9">
    <source>
        <dbReference type="ARBA" id="ARBA00023235"/>
    </source>
</evidence>
<dbReference type="FunFam" id="3.20.20.70:FF:000004">
    <property type="entry name" value="Ribulose-phosphate 3-epimerase"/>
    <property type="match status" value="1"/>
</dbReference>
<dbReference type="RefSeq" id="WP_145057846.1">
    <property type="nucleotide sequence ID" value="NZ_CP036263.1"/>
</dbReference>
<evidence type="ECO:0000256" key="4">
    <source>
        <dbReference type="ARBA" id="ARBA00001947"/>
    </source>
</evidence>
<keyword evidence="9 10" id="KW-0413">Isomerase</keyword>
<dbReference type="HAMAP" id="MF_02227">
    <property type="entry name" value="RPE"/>
    <property type="match status" value="1"/>
</dbReference>
<feature type="binding site" evidence="10 14">
    <location>
        <position position="19"/>
    </location>
    <ligand>
        <name>substrate</name>
    </ligand>
</feature>
<protein>
    <recommendedName>
        <fullName evidence="7 10">Ribulose-phosphate 3-epimerase</fullName>
        <ecNumber evidence="7 10">5.1.3.1</ecNumber>
    </recommendedName>
</protein>
<dbReference type="SUPFAM" id="SSF51366">
    <property type="entry name" value="Ribulose-phoshate binding barrel"/>
    <property type="match status" value="1"/>
</dbReference>
<feature type="active site" description="Proton donor" evidence="10 12">
    <location>
        <position position="183"/>
    </location>
</feature>
<comment type="cofactor">
    <cofactor evidence="10 13">
        <name>a divalent metal cation</name>
        <dbReference type="ChEBI" id="CHEBI:60240"/>
    </cofactor>
    <text evidence="10 13">Binds 1 divalent metal cation per subunit.</text>
</comment>
<comment type="catalytic activity">
    <reaction evidence="1 10 11">
        <text>D-ribulose 5-phosphate = D-xylulose 5-phosphate</text>
        <dbReference type="Rhea" id="RHEA:13677"/>
        <dbReference type="ChEBI" id="CHEBI:57737"/>
        <dbReference type="ChEBI" id="CHEBI:58121"/>
        <dbReference type="EC" id="5.1.3.1"/>
    </reaction>
</comment>
<evidence type="ECO:0000256" key="5">
    <source>
        <dbReference type="ARBA" id="ARBA00001954"/>
    </source>
</evidence>
<feature type="binding site" evidence="10 14">
    <location>
        <position position="77"/>
    </location>
    <ligand>
        <name>substrate</name>
    </ligand>
</feature>
<feature type="binding site" evidence="10 13">
    <location>
        <position position="46"/>
    </location>
    <ligand>
        <name>a divalent metal cation</name>
        <dbReference type="ChEBI" id="CHEBI:60240"/>
    </ligand>
</feature>
<evidence type="ECO:0000256" key="6">
    <source>
        <dbReference type="ARBA" id="ARBA00009541"/>
    </source>
</evidence>
<feature type="binding site" evidence="14">
    <location>
        <position position="185"/>
    </location>
    <ligand>
        <name>substrate</name>
    </ligand>
</feature>
<comment type="cofactor">
    <cofactor evidence="3">
        <name>Co(2+)</name>
        <dbReference type="ChEBI" id="CHEBI:48828"/>
    </cofactor>
</comment>
<dbReference type="InterPro" id="IPR011060">
    <property type="entry name" value="RibuloseP-bd_barrel"/>
</dbReference>
<feature type="binding site" evidence="10">
    <location>
        <begin position="183"/>
        <end position="185"/>
    </location>
    <ligand>
        <name>substrate</name>
    </ligand>
</feature>
<feature type="binding site" evidence="10 14">
    <location>
        <begin position="205"/>
        <end position="206"/>
    </location>
    <ligand>
        <name>substrate</name>
    </ligand>
</feature>
<keyword evidence="16" id="KW-1185">Reference proteome</keyword>
<comment type="cofactor">
    <cofactor evidence="4">
        <name>Zn(2+)</name>
        <dbReference type="ChEBI" id="CHEBI:29105"/>
    </cofactor>
</comment>
<feature type="binding site" evidence="10 13">
    <location>
        <position position="44"/>
    </location>
    <ligand>
        <name>a divalent metal cation</name>
        <dbReference type="ChEBI" id="CHEBI:60240"/>
    </ligand>
</feature>
<keyword evidence="10 11" id="KW-0119">Carbohydrate metabolism</keyword>
<evidence type="ECO:0000256" key="12">
    <source>
        <dbReference type="PIRSR" id="PIRSR001461-1"/>
    </source>
</evidence>
<feature type="binding site" evidence="14">
    <location>
        <begin position="153"/>
        <end position="156"/>
    </location>
    <ligand>
        <name>substrate</name>
    </ligand>
</feature>
<organism evidence="15 16">
    <name type="scientific">Adhaeretor mobilis</name>
    <dbReference type="NCBI Taxonomy" id="1930276"/>
    <lineage>
        <taxon>Bacteria</taxon>
        <taxon>Pseudomonadati</taxon>
        <taxon>Planctomycetota</taxon>
        <taxon>Planctomycetia</taxon>
        <taxon>Pirellulales</taxon>
        <taxon>Lacipirellulaceae</taxon>
        <taxon>Adhaeretor</taxon>
    </lineage>
</organism>
<feature type="binding site" evidence="10 13">
    <location>
        <position position="183"/>
    </location>
    <ligand>
        <name>a divalent metal cation</name>
        <dbReference type="ChEBI" id="CHEBI:60240"/>
    </ligand>
</feature>
<dbReference type="EC" id="5.1.3.1" evidence="7 10"/>
<dbReference type="KEGG" id="amob:HG15A2_07150"/>
<dbReference type="PANTHER" id="PTHR11749">
    <property type="entry name" value="RIBULOSE-5-PHOSPHATE-3-EPIMERASE"/>
    <property type="match status" value="1"/>
</dbReference>
<comment type="cofactor">
    <cofactor evidence="5">
        <name>Fe(2+)</name>
        <dbReference type="ChEBI" id="CHEBI:29033"/>
    </cofactor>
</comment>
<dbReference type="Gene3D" id="3.20.20.70">
    <property type="entry name" value="Aldolase class I"/>
    <property type="match status" value="1"/>
</dbReference>
<name>A0A517MRE7_9BACT</name>
<reference evidence="15 16" key="1">
    <citation type="submission" date="2019-02" db="EMBL/GenBank/DDBJ databases">
        <title>Deep-cultivation of Planctomycetes and their phenomic and genomic characterization uncovers novel biology.</title>
        <authorList>
            <person name="Wiegand S."/>
            <person name="Jogler M."/>
            <person name="Boedeker C."/>
            <person name="Pinto D."/>
            <person name="Vollmers J."/>
            <person name="Rivas-Marin E."/>
            <person name="Kohn T."/>
            <person name="Peeters S.H."/>
            <person name="Heuer A."/>
            <person name="Rast P."/>
            <person name="Oberbeckmann S."/>
            <person name="Bunk B."/>
            <person name="Jeske O."/>
            <person name="Meyerdierks A."/>
            <person name="Storesund J.E."/>
            <person name="Kallscheuer N."/>
            <person name="Luecker S."/>
            <person name="Lage O.M."/>
            <person name="Pohl T."/>
            <person name="Merkel B.J."/>
            <person name="Hornburger P."/>
            <person name="Mueller R.-W."/>
            <person name="Bruemmer F."/>
            <person name="Labrenz M."/>
            <person name="Spormann A.M."/>
            <person name="Op den Camp H."/>
            <person name="Overmann J."/>
            <person name="Amann R."/>
            <person name="Jetten M.S.M."/>
            <person name="Mascher T."/>
            <person name="Medema M.H."/>
            <person name="Devos D.P."/>
            <person name="Kaster A.-K."/>
            <person name="Ovreas L."/>
            <person name="Rohde M."/>
            <person name="Galperin M.Y."/>
            <person name="Jogler C."/>
        </authorList>
    </citation>
    <scope>NUCLEOTIDE SEQUENCE [LARGE SCALE GENOMIC DNA]</scope>
    <source>
        <strain evidence="15 16">HG15A2</strain>
    </source>
</reference>
<keyword evidence="13" id="KW-0862">Zinc</keyword>
<comment type="function">
    <text evidence="10">Catalyzes the reversible epimerization of D-ribulose 5-phosphate to D-xylulose 5-phosphate.</text>
</comment>
<evidence type="ECO:0000256" key="10">
    <source>
        <dbReference type="HAMAP-Rule" id="MF_02227"/>
    </source>
</evidence>
<dbReference type="GO" id="GO:0006098">
    <property type="term" value="P:pentose-phosphate shunt"/>
    <property type="evidence" value="ECO:0007669"/>
    <property type="project" value="UniProtKB-UniRule"/>
</dbReference>
<evidence type="ECO:0000256" key="7">
    <source>
        <dbReference type="ARBA" id="ARBA00013188"/>
    </source>
</evidence>
<dbReference type="AlphaFoldDB" id="A0A517MRE7"/>
<evidence type="ECO:0000256" key="11">
    <source>
        <dbReference type="PIRNR" id="PIRNR001461"/>
    </source>
</evidence>
<dbReference type="InterPro" id="IPR000056">
    <property type="entry name" value="Ribul_P_3_epim-like"/>
</dbReference>
<evidence type="ECO:0000256" key="8">
    <source>
        <dbReference type="ARBA" id="ARBA00022723"/>
    </source>
</evidence>
<keyword evidence="8 10" id="KW-0479">Metal-binding</keyword>
<sequence length="236" mass="25024">MPRECLAKLRSGTPAIMPSMLLCDFANLGAEVRAMEDAGARGLHLDVMDGQFVDNFTYGMTIVRAVRSVTNLPLDIHLMMVEPEKYLGDFADAGADILTIHTEAVEDPKPLLKAIRERNVGAGLALNPTTPLEQIADALPLCDLVLAMSVHPGAGGQSFNPVALEKLSSLKDQVAKEVLLEVDGGVNNTTAAACGLAGAHLLVVGSAIFRHDPSEYRAKLEELTQLAASKLAASNL</sequence>
<dbReference type="GO" id="GO:0019323">
    <property type="term" value="P:pentose catabolic process"/>
    <property type="evidence" value="ECO:0007669"/>
    <property type="project" value="UniProtKB-UniRule"/>
</dbReference>
<dbReference type="NCBIfam" id="TIGR01163">
    <property type="entry name" value="rpe"/>
    <property type="match status" value="1"/>
</dbReference>
<evidence type="ECO:0000256" key="2">
    <source>
        <dbReference type="ARBA" id="ARBA00001936"/>
    </source>
</evidence>
<proteinExistence type="inferred from homology"/>
<comment type="caution">
    <text evidence="10">Lacks conserved residue(s) required for the propagation of feature annotation.</text>
</comment>
<dbReference type="Proteomes" id="UP000319852">
    <property type="component" value="Chromosome"/>
</dbReference>
<dbReference type="InterPro" id="IPR026019">
    <property type="entry name" value="Ribul_P_3_epim"/>
</dbReference>
<dbReference type="OrthoDB" id="1645589at2"/>
<dbReference type="InterPro" id="IPR013785">
    <property type="entry name" value="Aldolase_TIM"/>
</dbReference>
<evidence type="ECO:0000256" key="13">
    <source>
        <dbReference type="PIRSR" id="PIRSR001461-2"/>
    </source>
</evidence>
<evidence type="ECO:0000313" key="16">
    <source>
        <dbReference type="Proteomes" id="UP000319852"/>
    </source>
</evidence>
<dbReference type="CDD" id="cd00429">
    <property type="entry name" value="RPE"/>
    <property type="match status" value="1"/>
</dbReference>
<comment type="pathway">
    <text evidence="10">Carbohydrate degradation.</text>
</comment>
<keyword evidence="13" id="KW-0464">Manganese</keyword>
<evidence type="ECO:0000256" key="14">
    <source>
        <dbReference type="PIRSR" id="PIRSR001461-3"/>
    </source>
</evidence>
<dbReference type="NCBIfam" id="NF004076">
    <property type="entry name" value="PRK05581.1-4"/>
    <property type="match status" value="1"/>
</dbReference>
<evidence type="ECO:0000256" key="1">
    <source>
        <dbReference type="ARBA" id="ARBA00001782"/>
    </source>
</evidence>
<keyword evidence="13" id="KW-0170">Cobalt</keyword>
<evidence type="ECO:0000313" key="15">
    <source>
        <dbReference type="EMBL" id="QDS97454.1"/>
    </source>
</evidence>
<feature type="binding site" evidence="10 13">
    <location>
        <position position="77"/>
    </location>
    <ligand>
        <name>a divalent metal cation</name>
        <dbReference type="ChEBI" id="CHEBI:60240"/>
    </ligand>
</feature>
<accession>A0A517MRE7</accession>
<gene>
    <name evidence="10 15" type="primary">rpe</name>
    <name evidence="15" type="ORF">HG15A2_07150</name>
</gene>
<dbReference type="Pfam" id="PF00834">
    <property type="entry name" value="Ribul_P_3_epim"/>
    <property type="match status" value="1"/>
</dbReference>
<comment type="cofactor">
    <cofactor evidence="2">
        <name>Mn(2+)</name>
        <dbReference type="ChEBI" id="CHEBI:29035"/>
    </cofactor>
</comment>
<dbReference type="EMBL" id="CP036263">
    <property type="protein sequence ID" value="QDS97454.1"/>
    <property type="molecule type" value="Genomic_DNA"/>
</dbReference>
<evidence type="ECO:0000256" key="3">
    <source>
        <dbReference type="ARBA" id="ARBA00001941"/>
    </source>
</evidence>
<dbReference type="GO" id="GO:0005737">
    <property type="term" value="C:cytoplasm"/>
    <property type="evidence" value="ECO:0007669"/>
    <property type="project" value="UniProtKB-ARBA"/>
</dbReference>